<sequence length="60" mass="6876">MNLAKYQNKNIIVHTKDGNDYEGRCVIARDSNGGKEYIPAYVKIGRTEFLENSISRIEEI</sequence>
<protein>
    <submittedName>
        <fullName evidence="1">Uncharacterized protein</fullName>
    </submittedName>
</protein>
<evidence type="ECO:0000313" key="1">
    <source>
        <dbReference type="EMBL" id="TCS77513.1"/>
    </source>
</evidence>
<gene>
    <name evidence="1" type="ORF">EDC37_11558</name>
</gene>
<keyword evidence="2" id="KW-1185">Reference proteome</keyword>
<dbReference type="Proteomes" id="UP000295188">
    <property type="component" value="Unassembled WGS sequence"/>
</dbReference>
<accession>A0A4R3K462</accession>
<dbReference type="EMBL" id="SMAA01000015">
    <property type="protein sequence ID" value="TCS77513.1"/>
    <property type="molecule type" value="Genomic_DNA"/>
</dbReference>
<dbReference type="AlphaFoldDB" id="A0A4R3K462"/>
<proteinExistence type="predicted"/>
<dbReference type="RefSeq" id="WP_132550859.1">
    <property type="nucleotide sequence ID" value="NZ_SMAA01000015.1"/>
</dbReference>
<name>A0A4R3K462_9FIRM</name>
<organism evidence="1 2">
    <name type="scientific">Pectinatus cerevisiiphilus</name>
    <dbReference type="NCBI Taxonomy" id="86956"/>
    <lineage>
        <taxon>Bacteria</taxon>
        <taxon>Bacillati</taxon>
        <taxon>Bacillota</taxon>
        <taxon>Negativicutes</taxon>
        <taxon>Selenomonadales</taxon>
        <taxon>Selenomonadaceae</taxon>
        <taxon>Pectinatus</taxon>
    </lineage>
</organism>
<reference evidence="1 2" key="1">
    <citation type="submission" date="2019-03" db="EMBL/GenBank/DDBJ databases">
        <title>Genomic Encyclopedia of Type Strains, Phase IV (KMG-IV): sequencing the most valuable type-strain genomes for metagenomic binning, comparative biology and taxonomic classification.</title>
        <authorList>
            <person name="Goeker M."/>
        </authorList>
    </citation>
    <scope>NUCLEOTIDE SEQUENCE [LARGE SCALE GENOMIC DNA]</scope>
    <source>
        <strain evidence="1 2">DSM 20467</strain>
    </source>
</reference>
<comment type="caution">
    <text evidence="1">The sequence shown here is derived from an EMBL/GenBank/DDBJ whole genome shotgun (WGS) entry which is preliminary data.</text>
</comment>
<evidence type="ECO:0000313" key="2">
    <source>
        <dbReference type="Proteomes" id="UP000295188"/>
    </source>
</evidence>